<evidence type="ECO:0000259" key="2">
    <source>
        <dbReference type="Pfam" id="PF05713"/>
    </source>
</evidence>
<protein>
    <submittedName>
        <fullName evidence="3">Ribbon-helix-helix protein, copG family</fullName>
    </submittedName>
</protein>
<gene>
    <name evidence="3" type="ORF">SAMN05216446_0547</name>
</gene>
<evidence type="ECO:0000313" key="4">
    <source>
        <dbReference type="Proteomes" id="UP000199128"/>
    </source>
</evidence>
<dbReference type="Pfam" id="PF05713">
    <property type="entry name" value="MobC"/>
    <property type="match status" value="1"/>
</dbReference>
<sequence length="153" mass="16863">MASSASNNHRRASRQGEAARERRRSILKVRMNEQELSRLDDYACKLGVSRSEAVRYLLKTAESKQAGATAPLETIADASAKFGMLGTLNRRIGNNLNQIVKAMNTRARQDDWISVGEEVMHGVTFGEISQCTDVLKAQDNAIAALLEELEEGI</sequence>
<proteinExistence type="predicted"/>
<dbReference type="Proteomes" id="UP000199128">
    <property type="component" value="Unassembled WGS sequence"/>
</dbReference>
<feature type="region of interest" description="Disordered" evidence="1">
    <location>
        <begin position="1"/>
        <end position="22"/>
    </location>
</feature>
<accession>A0A1H9NTJ0</accession>
<evidence type="ECO:0000313" key="3">
    <source>
        <dbReference type="EMBL" id="SER38919.1"/>
    </source>
</evidence>
<evidence type="ECO:0000256" key="1">
    <source>
        <dbReference type="SAM" id="MobiDB-lite"/>
    </source>
</evidence>
<organism evidence="3 4">
    <name type="scientific">Parafannyhessea umbonata</name>
    <dbReference type="NCBI Taxonomy" id="604330"/>
    <lineage>
        <taxon>Bacteria</taxon>
        <taxon>Bacillati</taxon>
        <taxon>Actinomycetota</taxon>
        <taxon>Coriobacteriia</taxon>
        <taxon>Coriobacteriales</taxon>
        <taxon>Atopobiaceae</taxon>
        <taxon>Parafannyhessea</taxon>
    </lineage>
</organism>
<reference evidence="4" key="1">
    <citation type="submission" date="2016-10" db="EMBL/GenBank/DDBJ databases">
        <authorList>
            <person name="Varghese N."/>
            <person name="Submissions S."/>
        </authorList>
    </citation>
    <scope>NUCLEOTIDE SEQUENCE [LARGE SCALE GENOMIC DNA]</scope>
    <source>
        <strain evidence="4">KHGC19</strain>
    </source>
</reference>
<feature type="domain" description="Bacterial mobilisation" evidence="2">
    <location>
        <begin position="90"/>
        <end position="109"/>
    </location>
</feature>
<dbReference type="AlphaFoldDB" id="A0A1H9NTJ0"/>
<dbReference type="EMBL" id="FOGP01000002">
    <property type="protein sequence ID" value="SER38919.1"/>
    <property type="molecule type" value="Genomic_DNA"/>
</dbReference>
<name>A0A1H9NTJ0_9ACTN</name>
<dbReference type="InterPro" id="IPR008687">
    <property type="entry name" value="MobC"/>
</dbReference>